<gene>
    <name evidence="2" type="ORF">SKAU_G00335580</name>
</gene>
<dbReference type="Proteomes" id="UP001152622">
    <property type="component" value="Chromosome 15"/>
</dbReference>
<organism evidence="2 3">
    <name type="scientific">Synaphobranchus kaupii</name>
    <name type="common">Kaup's arrowtooth eel</name>
    <dbReference type="NCBI Taxonomy" id="118154"/>
    <lineage>
        <taxon>Eukaryota</taxon>
        <taxon>Metazoa</taxon>
        <taxon>Chordata</taxon>
        <taxon>Craniata</taxon>
        <taxon>Vertebrata</taxon>
        <taxon>Euteleostomi</taxon>
        <taxon>Actinopterygii</taxon>
        <taxon>Neopterygii</taxon>
        <taxon>Teleostei</taxon>
        <taxon>Anguilliformes</taxon>
        <taxon>Synaphobranchidae</taxon>
        <taxon>Synaphobranchus</taxon>
    </lineage>
</organism>
<sequence>MGWTSERSGGEGRGPHLDSGSLSPTWERDRRGPLPPPGYPYPDPGLPYRRRPLGSFPMGPGYRPEDPVHRTPTVSAPTSQGKSGENENRDSILSLSGELRVPPEADALEDLQWACEDRLHQECFPVFPLRHPSLWGTLLQGSHLTVSQAPPQGPPHQAANNLQSIPQSPKMSSELPTACHFLFVLKVSCRGSPRS</sequence>
<proteinExistence type="predicted"/>
<name>A0A9Q1IIN7_SYNKA</name>
<feature type="compositionally biased region" description="Pro residues" evidence="1">
    <location>
        <begin position="33"/>
        <end position="45"/>
    </location>
</feature>
<keyword evidence="3" id="KW-1185">Reference proteome</keyword>
<feature type="region of interest" description="Disordered" evidence="1">
    <location>
        <begin position="1"/>
        <end position="97"/>
    </location>
</feature>
<protein>
    <submittedName>
        <fullName evidence="2">Uncharacterized protein</fullName>
    </submittedName>
</protein>
<dbReference type="EMBL" id="JAINUF010000015">
    <property type="protein sequence ID" value="KAJ8341267.1"/>
    <property type="molecule type" value="Genomic_DNA"/>
</dbReference>
<evidence type="ECO:0000313" key="2">
    <source>
        <dbReference type="EMBL" id="KAJ8341267.1"/>
    </source>
</evidence>
<feature type="compositionally biased region" description="Polar residues" evidence="1">
    <location>
        <begin position="72"/>
        <end position="83"/>
    </location>
</feature>
<comment type="caution">
    <text evidence="2">The sequence shown here is derived from an EMBL/GenBank/DDBJ whole genome shotgun (WGS) entry which is preliminary data.</text>
</comment>
<evidence type="ECO:0000313" key="3">
    <source>
        <dbReference type="Proteomes" id="UP001152622"/>
    </source>
</evidence>
<reference evidence="2" key="1">
    <citation type="journal article" date="2023" name="Science">
        <title>Genome structures resolve the early diversification of teleost fishes.</title>
        <authorList>
            <person name="Parey E."/>
            <person name="Louis A."/>
            <person name="Montfort J."/>
            <person name="Bouchez O."/>
            <person name="Roques C."/>
            <person name="Iampietro C."/>
            <person name="Lluch J."/>
            <person name="Castinel A."/>
            <person name="Donnadieu C."/>
            <person name="Desvignes T."/>
            <person name="Floi Bucao C."/>
            <person name="Jouanno E."/>
            <person name="Wen M."/>
            <person name="Mejri S."/>
            <person name="Dirks R."/>
            <person name="Jansen H."/>
            <person name="Henkel C."/>
            <person name="Chen W.J."/>
            <person name="Zahm M."/>
            <person name="Cabau C."/>
            <person name="Klopp C."/>
            <person name="Thompson A.W."/>
            <person name="Robinson-Rechavi M."/>
            <person name="Braasch I."/>
            <person name="Lecointre G."/>
            <person name="Bobe J."/>
            <person name="Postlethwait J.H."/>
            <person name="Berthelot C."/>
            <person name="Roest Crollius H."/>
            <person name="Guiguen Y."/>
        </authorList>
    </citation>
    <scope>NUCLEOTIDE SEQUENCE</scope>
    <source>
        <strain evidence="2">WJC10195</strain>
    </source>
</reference>
<accession>A0A9Q1IIN7</accession>
<evidence type="ECO:0000256" key="1">
    <source>
        <dbReference type="SAM" id="MobiDB-lite"/>
    </source>
</evidence>
<dbReference type="AlphaFoldDB" id="A0A9Q1IIN7"/>